<evidence type="ECO:0000256" key="6">
    <source>
        <dbReference type="SAM" id="Phobius"/>
    </source>
</evidence>
<evidence type="ECO:0000256" key="1">
    <source>
        <dbReference type="ARBA" id="ARBA00004651"/>
    </source>
</evidence>
<feature type="transmembrane region" description="Helical" evidence="6">
    <location>
        <begin position="102"/>
        <end position="130"/>
    </location>
</feature>
<dbReference type="Pfam" id="PF13520">
    <property type="entry name" value="AA_permease_2"/>
    <property type="match status" value="1"/>
</dbReference>
<dbReference type="PANTHER" id="PTHR42770">
    <property type="entry name" value="AMINO ACID TRANSPORTER-RELATED"/>
    <property type="match status" value="1"/>
</dbReference>
<evidence type="ECO:0000256" key="2">
    <source>
        <dbReference type="ARBA" id="ARBA00022475"/>
    </source>
</evidence>
<dbReference type="KEGG" id="satk:SA2016_3856"/>
<feature type="transmembrane region" description="Helical" evidence="6">
    <location>
        <begin position="25"/>
        <end position="43"/>
    </location>
</feature>
<dbReference type="GO" id="GO:0022857">
    <property type="term" value="F:transmembrane transporter activity"/>
    <property type="evidence" value="ECO:0007669"/>
    <property type="project" value="InterPro"/>
</dbReference>
<feature type="transmembrane region" description="Helical" evidence="6">
    <location>
        <begin position="63"/>
        <end position="81"/>
    </location>
</feature>
<accession>A0A127AA09</accession>
<keyword evidence="5 6" id="KW-0472">Membrane</keyword>
<proteinExistence type="predicted"/>
<keyword evidence="3 6" id="KW-0812">Transmembrane</keyword>
<feature type="transmembrane region" description="Helical" evidence="6">
    <location>
        <begin position="249"/>
        <end position="268"/>
    </location>
</feature>
<evidence type="ECO:0000256" key="3">
    <source>
        <dbReference type="ARBA" id="ARBA00022692"/>
    </source>
</evidence>
<feature type="transmembrane region" description="Helical" evidence="6">
    <location>
        <begin position="429"/>
        <end position="449"/>
    </location>
</feature>
<dbReference type="InterPro" id="IPR002293">
    <property type="entry name" value="AA/rel_permease1"/>
</dbReference>
<feature type="transmembrane region" description="Helical" evidence="6">
    <location>
        <begin position="142"/>
        <end position="163"/>
    </location>
</feature>
<organism evidence="7 8">
    <name type="scientific">Sinomonas atrocyanea</name>
    <dbReference type="NCBI Taxonomy" id="37927"/>
    <lineage>
        <taxon>Bacteria</taxon>
        <taxon>Bacillati</taxon>
        <taxon>Actinomycetota</taxon>
        <taxon>Actinomycetes</taxon>
        <taxon>Micrococcales</taxon>
        <taxon>Micrococcaceae</taxon>
        <taxon>Sinomonas</taxon>
    </lineage>
</organism>
<feature type="transmembrane region" description="Helical" evidence="6">
    <location>
        <begin position="209"/>
        <end position="228"/>
    </location>
</feature>
<dbReference type="PANTHER" id="PTHR42770:SF16">
    <property type="entry name" value="AMINO ACID PERMEASE"/>
    <property type="match status" value="1"/>
</dbReference>
<dbReference type="EMBL" id="CP014518">
    <property type="protein sequence ID" value="AMM34512.1"/>
    <property type="molecule type" value="Genomic_DNA"/>
</dbReference>
<dbReference type="PIRSF" id="PIRSF006060">
    <property type="entry name" value="AA_transporter"/>
    <property type="match status" value="1"/>
</dbReference>
<evidence type="ECO:0000313" key="8">
    <source>
        <dbReference type="Proteomes" id="UP000070134"/>
    </source>
</evidence>
<gene>
    <name evidence="7" type="ORF">SA2016_3856</name>
</gene>
<keyword evidence="2" id="KW-1003">Cell membrane</keyword>
<evidence type="ECO:0000256" key="5">
    <source>
        <dbReference type="ARBA" id="ARBA00023136"/>
    </source>
</evidence>
<protein>
    <submittedName>
        <fullName evidence="7">Amino acid permease</fullName>
    </submittedName>
</protein>
<dbReference type="AlphaFoldDB" id="A0A127AA09"/>
<feature type="transmembrane region" description="Helical" evidence="6">
    <location>
        <begin position="301"/>
        <end position="325"/>
    </location>
</feature>
<dbReference type="Gene3D" id="1.20.1740.10">
    <property type="entry name" value="Amino acid/polyamine transporter I"/>
    <property type="match status" value="1"/>
</dbReference>
<evidence type="ECO:0000313" key="7">
    <source>
        <dbReference type="EMBL" id="AMM34512.1"/>
    </source>
</evidence>
<dbReference type="PATRIC" id="fig|37927.3.peg.3956"/>
<feature type="transmembrane region" description="Helical" evidence="6">
    <location>
        <begin position="358"/>
        <end position="377"/>
    </location>
</feature>
<feature type="transmembrane region" description="Helical" evidence="6">
    <location>
        <begin position="461"/>
        <end position="480"/>
    </location>
</feature>
<keyword evidence="8" id="KW-1185">Reference proteome</keyword>
<feature type="transmembrane region" description="Helical" evidence="6">
    <location>
        <begin position="170"/>
        <end position="189"/>
    </location>
</feature>
<evidence type="ECO:0000256" key="4">
    <source>
        <dbReference type="ARBA" id="ARBA00022989"/>
    </source>
</evidence>
<reference evidence="7 8" key="1">
    <citation type="submission" date="2016-02" db="EMBL/GenBank/DDBJ databases">
        <title>Complete genome of Sinomonas atrocyanea KCTC 3377.</title>
        <authorList>
            <person name="Kim K.M."/>
        </authorList>
    </citation>
    <scope>NUCLEOTIDE SEQUENCE [LARGE SCALE GENOMIC DNA]</scope>
    <source>
        <strain evidence="7 8">KCTC 3377</strain>
    </source>
</reference>
<name>A0A127AA09_9MICC</name>
<sequence>MTRGRSADTVAARDPKPGKLKANTLGLWDVVFMAVATSAPITVMSGNVPFAVGYGVGTGTPATYIWATVILTVFSVAYVTMARYVTSTAAFYGFISRGLGRVFGLGTGYMVTFSYIVFEASIIGIFAYFGHQAFLDQFGLDINWVVIALVGLIIIGALTYFEISFAAKILTLLLATEIGILAVMAFGVLFHGGGPDGLMPQTLNPVNVFLPNGLKVAAPGLAMFIAFWSWTGFESTVMYGEESKNPKKIIPIATLIAVTGVGIFYLFVSWMSVAGNGAKVAIALAQSDNPLEMFFHPTDVFVGHGWVMAMQWLMMTGSFACAMAFHNAAARYMYSLGREGILPSPLGRTHKKHGSPHVASFLQTGFAILWVLGFWAFNKDPYLDLFVLLAVLGTFSLLIVQTVTMAAVFNYFRKNHPEEKVWRTKVAPILGGVGMLGVVVMMCMNLDTAAGPAASSLLFKLIPYIAAALFITGAAQALYLRRTNPVRYETIGHVAMADDGHGPVLDEQDETHLSPVELSVANELGRTHGKLTLRDELELERELERDEDLS</sequence>
<dbReference type="STRING" id="37927.SA2016_3856"/>
<dbReference type="InterPro" id="IPR050367">
    <property type="entry name" value="APC_superfamily"/>
</dbReference>
<dbReference type="RefSeq" id="WP_218030557.1">
    <property type="nucleotide sequence ID" value="NZ_BJMO01000006.1"/>
</dbReference>
<keyword evidence="4 6" id="KW-1133">Transmembrane helix</keyword>
<dbReference type="Proteomes" id="UP000070134">
    <property type="component" value="Chromosome"/>
</dbReference>
<dbReference type="GO" id="GO:0005886">
    <property type="term" value="C:plasma membrane"/>
    <property type="evidence" value="ECO:0007669"/>
    <property type="project" value="UniProtKB-SubCell"/>
</dbReference>
<comment type="subcellular location">
    <subcellularLocation>
        <location evidence="1">Cell membrane</location>
        <topology evidence="1">Multi-pass membrane protein</topology>
    </subcellularLocation>
</comment>
<feature type="transmembrane region" description="Helical" evidence="6">
    <location>
        <begin position="383"/>
        <end position="409"/>
    </location>
</feature>